<dbReference type="InterPro" id="IPR044068">
    <property type="entry name" value="CB"/>
</dbReference>
<reference evidence="3" key="1">
    <citation type="submission" date="2020-05" db="EMBL/GenBank/DDBJ databases">
        <authorList>
            <person name="Chiriac C."/>
            <person name="Salcher M."/>
            <person name="Ghai R."/>
            <person name="Kavagutti S V."/>
        </authorList>
    </citation>
    <scope>NUCLEOTIDE SEQUENCE</scope>
</reference>
<keyword evidence="1" id="KW-0238">DNA-binding</keyword>
<feature type="domain" description="Core-binding (CB)" evidence="2">
    <location>
        <begin position="1"/>
        <end position="63"/>
    </location>
</feature>
<proteinExistence type="predicted"/>
<dbReference type="Gene3D" id="1.10.150.130">
    <property type="match status" value="1"/>
</dbReference>
<dbReference type="AlphaFoldDB" id="A0A6J6GTU6"/>
<dbReference type="InterPro" id="IPR010998">
    <property type="entry name" value="Integrase_recombinase_N"/>
</dbReference>
<dbReference type="EMBL" id="CAEZSR010000386">
    <property type="protein sequence ID" value="CAB4604697.1"/>
    <property type="molecule type" value="Genomic_DNA"/>
</dbReference>
<dbReference type="InterPro" id="IPR004107">
    <property type="entry name" value="Integrase_SAM-like_N"/>
</dbReference>
<evidence type="ECO:0000256" key="1">
    <source>
        <dbReference type="ARBA" id="ARBA00023125"/>
    </source>
</evidence>
<organism evidence="3">
    <name type="scientific">freshwater metagenome</name>
    <dbReference type="NCBI Taxonomy" id="449393"/>
    <lineage>
        <taxon>unclassified sequences</taxon>
        <taxon>metagenomes</taxon>
        <taxon>ecological metagenomes</taxon>
    </lineage>
</organism>
<sequence>MADLRPSTRARDAQYLRTHVRPAFGDTPLGKLDRTSIRKWAADLGSQSGSNLAPATIRKVVQL</sequence>
<dbReference type="GO" id="GO:0015074">
    <property type="term" value="P:DNA integration"/>
    <property type="evidence" value="ECO:0007669"/>
    <property type="project" value="InterPro"/>
</dbReference>
<dbReference type="PROSITE" id="PS51900">
    <property type="entry name" value="CB"/>
    <property type="match status" value="1"/>
</dbReference>
<gene>
    <name evidence="3" type="ORF">UFOPK1493_04570</name>
</gene>
<dbReference type="GO" id="GO:0003677">
    <property type="term" value="F:DNA binding"/>
    <property type="evidence" value="ECO:0007669"/>
    <property type="project" value="UniProtKB-KW"/>
</dbReference>
<protein>
    <submittedName>
        <fullName evidence="3">Unannotated protein</fullName>
    </submittedName>
</protein>
<accession>A0A6J6GTU6</accession>
<dbReference type="InterPro" id="IPR011010">
    <property type="entry name" value="DNA_brk_join_enz"/>
</dbReference>
<name>A0A6J6GTU6_9ZZZZ</name>
<dbReference type="Pfam" id="PF14659">
    <property type="entry name" value="Phage_int_SAM_3"/>
    <property type="match status" value="1"/>
</dbReference>
<evidence type="ECO:0000313" key="3">
    <source>
        <dbReference type="EMBL" id="CAB4604697.1"/>
    </source>
</evidence>
<evidence type="ECO:0000259" key="2">
    <source>
        <dbReference type="PROSITE" id="PS51900"/>
    </source>
</evidence>
<dbReference type="SUPFAM" id="SSF56349">
    <property type="entry name" value="DNA breaking-rejoining enzymes"/>
    <property type="match status" value="1"/>
</dbReference>